<evidence type="ECO:0000313" key="1">
    <source>
        <dbReference type="EMBL" id="WAJ27378.1"/>
    </source>
</evidence>
<evidence type="ECO:0000313" key="2">
    <source>
        <dbReference type="Proteomes" id="UP001163223"/>
    </source>
</evidence>
<dbReference type="EMBL" id="CP113520">
    <property type="protein sequence ID" value="WAJ27378.1"/>
    <property type="molecule type" value="Genomic_DNA"/>
</dbReference>
<keyword evidence="2" id="KW-1185">Reference proteome</keyword>
<name>A0ACD4NKG9_9HYPH</name>
<proteinExistence type="predicted"/>
<gene>
    <name evidence="1" type="ORF">OXU80_21405</name>
</gene>
<accession>A0ACD4NKG9</accession>
<protein>
    <submittedName>
        <fullName evidence="1">Uncharacterized protein</fullName>
    </submittedName>
</protein>
<sequence length="93" mass="10425">MSSHPRLLVPPEEGATLKAAARRFKLSVDTIRRLYRAHGIGRQSSPRAPIIVSLPALMMIQHADVEALMLLREGRRDHPAVQRYLQIIGAHIT</sequence>
<reference evidence="1" key="1">
    <citation type="submission" date="2022-11" db="EMBL/GenBank/DDBJ databases">
        <title>beta-Carotene-producing bacterium, Jeongeuplla avenae sp. nov., alleviates the salt stress of Arabidopsis seedlings.</title>
        <authorList>
            <person name="Jiang L."/>
            <person name="Lee J."/>
        </authorList>
    </citation>
    <scope>NUCLEOTIDE SEQUENCE</scope>
    <source>
        <strain evidence="1">DY_R2A_6</strain>
    </source>
</reference>
<organism evidence="1 2">
    <name type="scientific">Antarcticirhabdus aurantiaca</name>
    <dbReference type="NCBI Taxonomy" id="2606717"/>
    <lineage>
        <taxon>Bacteria</taxon>
        <taxon>Pseudomonadati</taxon>
        <taxon>Pseudomonadota</taxon>
        <taxon>Alphaproteobacteria</taxon>
        <taxon>Hyphomicrobiales</taxon>
        <taxon>Aurantimonadaceae</taxon>
        <taxon>Antarcticirhabdus</taxon>
    </lineage>
</organism>
<dbReference type="Proteomes" id="UP001163223">
    <property type="component" value="Chromosome"/>
</dbReference>